<proteinExistence type="predicted"/>
<dbReference type="AlphaFoldDB" id="A0A0E9V9P7"/>
<sequence>MINVITMNNSHIISLTLVTHLSPILKNHSTLISEVCERITVYILKCRDAEIILSANTRLTLQLL</sequence>
<name>A0A0E9V9P7_ANGAN</name>
<dbReference type="EMBL" id="GBXM01033820">
    <property type="protein sequence ID" value="JAH74757.1"/>
    <property type="molecule type" value="Transcribed_RNA"/>
</dbReference>
<reference evidence="1" key="1">
    <citation type="submission" date="2014-11" db="EMBL/GenBank/DDBJ databases">
        <authorList>
            <person name="Amaro Gonzalez C."/>
        </authorList>
    </citation>
    <scope>NUCLEOTIDE SEQUENCE</scope>
</reference>
<evidence type="ECO:0000313" key="1">
    <source>
        <dbReference type="EMBL" id="JAH74757.1"/>
    </source>
</evidence>
<reference evidence="1" key="2">
    <citation type="journal article" date="2015" name="Fish Shellfish Immunol.">
        <title>Early steps in the European eel (Anguilla anguilla)-Vibrio vulnificus interaction in the gills: Role of the RtxA13 toxin.</title>
        <authorList>
            <person name="Callol A."/>
            <person name="Pajuelo D."/>
            <person name="Ebbesson L."/>
            <person name="Teles M."/>
            <person name="MacKenzie S."/>
            <person name="Amaro C."/>
        </authorList>
    </citation>
    <scope>NUCLEOTIDE SEQUENCE</scope>
</reference>
<organism evidence="1">
    <name type="scientific">Anguilla anguilla</name>
    <name type="common">European freshwater eel</name>
    <name type="synonym">Muraena anguilla</name>
    <dbReference type="NCBI Taxonomy" id="7936"/>
    <lineage>
        <taxon>Eukaryota</taxon>
        <taxon>Metazoa</taxon>
        <taxon>Chordata</taxon>
        <taxon>Craniata</taxon>
        <taxon>Vertebrata</taxon>
        <taxon>Euteleostomi</taxon>
        <taxon>Actinopterygii</taxon>
        <taxon>Neopterygii</taxon>
        <taxon>Teleostei</taxon>
        <taxon>Anguilliformes</taxon>
        <taxon>Anguillidae</taxon>
        <taxon>Anguilla</taxon>
    </lineage>
</organism>
<accession>A0A0E9V9P7</accession>
<protein>
    <submittedName>
        <fullName evidence="1">Uncharacterized protein</fullName>
    </submittedName>
</protein>